<dbReference type="EMBL" id="MWQN01000001">
    <property type="protein sequence ID" value="OPC82985.1"/>
    <property type="molecule type" value="Genomic_DNA"/>
</dbReference>
<evidence type="ECO:0000313" key="5">
    <source>
        <dbReference type="EMBL" id="OPC82985.1"/>
    </source>
</evidence>
<dbReference type="InterPro" id="IPR036390">
    <property type="entry name" value="WH_DNA-bd_sf"/>
</dbReference>
<comment type="caution">
    <text evidence="5">The sequence shown here is derived from an EMBL/GenBank/DDBJ whole genome shotgun (WGS) entry which is preliminary data.</text>
</comment>
<accession>A0A1T3P1Z9</accession>
<keyword evidence="6" id="KW-1185">Reference proteome</keyword>
<dbReference type="SUPFAM" id="SSF64288">
    <property type="entry name" value="Chorismate lyase-like"/>
    <property type="match status" value="1"/>
</dbReference>
<dbReference type="Proteomes" id="UP000190037">
    <property type="component" value="Unassembled WGS sequence"/>
</dbReference>
<dbReference type="SMART" id="SM00345">
    <property type="entry name" value="HTH_GNTR"/>
    <property type="match status" value="1"/>
</dbReference>
<evidence type="ECO:0000259" key="4">
    <source>
        <dbReference type="PROSITE" id="PS50949"/>
    </source>
</evidence>
<dbReference type="RefSeq" id="WP_078977284.1">
    <property type="nucleotide sequence ID" value="NZ_MWQN01000001.1"/>
</dbReference>
<dbReference type="OrthoDB" id="4202799at2"/>
<keyword evidence="3" id="KW-0804">Transcription</keyword>
<feature type="domain" description="HTH gntR-type" evidence="4">
    <location>
        <begin position="4"/>
        <end position="72"/>
    </location>
</feature>
<dbReference type="PANTHER" id="PTHR44846:SF17">
    <property type="entry name" value="GNTR-FAMILY TRANSCRIPTIONAL REGULATOR"/>
    <property type="match status" value="1"/>
</dbReference>
<dbReference type="InterPro" id="IPR050679">
    <property type="entry name" value="Bact_HTH_transcr_reg"/>
</dbReference>
<dbReference type="GO" id="GO:0045892">
    <property type="term" value="P:negative regulation of DNA-templated transcription"/>
    <property type="evidence" value="ECO:0007669"/>
    <property type="project" value="TreeGrafter"/>
</dbReference>
<protein>
    <recommendedName>
        <fullName evidence="4">HTH gntR-type domain-containing protein</fullName>
    </recommendedName>
</protein>
<dbReference type="GO" id="GO:0003700">
    <property type="term" value="F:DNA-binding transcription factor activity"/>
    <property type="evidence" value="ECO:0007669"/>
    <property type="project" value="InterPro"/>
</dbReference>
<dbReference type="InterPro" id="IPR028978">
    <property type="entry name" value="Chorismate_lyase_/UTRA_dom_sf"/>
</dbReference>
<evidence type="ECO:0000256" key="3">
    <source>
        <dbReference type="ARBA" id="ARBA00023163"/>
    </source>
</evidence>
<dbReference type="PROSITE" id="PS50949">
    <property type="entry name" value="HTH_GNTR"/>
    <property type="match status" value="1"/>
</dbReference>
<evidence type="ECO:0000313" key="6">
    <source>
        <dbReference type="Proteomes" id="UP000190037"/>
    </source>
</evidence>
<keyword evidence="2" id="KW-0238">DNA-binding</keyword>
<dbReference type="PANTHER" id="PTHR44846">
    <property type="entry name" value="MANNOSYL-D-GLYCERATE TRANSPORT/METABOLISM SYSTEM REPRESSOR MNGR-RELATED"/>
    <property type="match status" value="1"/>
</dbReference>
<dbReference type="Gene3D" id="1.10.10.10">
    <property type="entry name" value="Winged helix-like DNA-binding domain superfamily/Winged helix DNA-binding domain"/>
    <property type="match status" value="1"/>
</dbReference>
<dbReference type="STRING" id="159449.B4N89_20440"/>
<dbReference type="InterPro" id="IPR000524">
    <property type="entry name" value="Tscrpt_reg_HTH_GntR"/>
</dbReference>
<evidence type="ECO:0000256" key="2">
    <source>
        <dbReference type="ARBA" id="ARBA00023125"/>
    </source>
</evidence>
<dbReference type="InterPro" id="IPR036388">
    <property type="entry name" value="WH-like_DNA-bd_sf"/>
</dbReference>
<proteinExistence type="predicted"/>
<dbReference type="Pfam" id="PF00392">
    <property type="entry name" value="GntR"/>
    <property type="match status" value="1"/>
</dbReference>
<dbReference type="GO" id="GO:0003677">
    <property type="term" value="F:DNA binding"/>
    <property type="evidence" value="ECO:0007669"/>
    <property type="project" value="UniProtKB-KW"/>
</dbReference>
<dbReference type="AlphaFoldDB" id="A0A1T3P1Z9"/>
<keyword evidence="1" id="KW-0805">Transcription regulation</keyword>
<dbReference type="Gene3D" id="3.40.1410.10">
    <property type="entry name" value="Chorismate lyase-like"/>
    <property type="match status" value="1"/>
</dbReference>
<gene>
    <name evidence="5" type="ORF">B4N89_20440</name>
</gene>
<reference evidence="5 6" key="1">
    <citation type="submission" date="2017-03" db="EMBL/GenBank/DDBJ databases">
        <title>Draft genome sequence of Streptomyces scabrisporus NF3, endophyte isolated from Amphipterygium adstringens.</title>
        <authorList>
            <person name="Vazquez M."/>
            <person name="Ceapa C.D."/>
            <person name="Rodriguez Luna D."/>
            <person name="Sanchez Esquivel S."/>
        </authorList>
    </citation>
    <scope>NUCLEOTIDE SEQUENCE [LARGE SCALE GENOMIC DNA]</scope>
    <source>
        <strain evidence="5 6">NF3</strain>
    </source>
</reference>
<sequence length="205" mass="22422">MSAEASYQRVADALRRRIRSGEFAPGQRFLSRHQIASEYGVGLGIAQHVLGVLRAEQLVEGAQRHRPTVAHPPAVRVLTDAVSSWPHGIGERQLTRATAKDDIAAHLGVPDGTRVQRERVERLDPDGRTSHLFVRYTHRLRPAVGGEQYAETSARTAAPGEAGMLGVAIGAVLLVVRVVRFSRDGRPAAVDELLLPADRWRVRLG</sequence>
<organism evidence="5 6">
    <name type="scientific">Embleya scabrispora</name>
    <dbReference type="NCBI Taxonomy" id="159449"/>
    <lineage>
        <taxon>Bacteria</taxon>
        <taxon>Bacillati</taxon>
        <taxon>Actinomycetota</taxon>
        <taxon>Actinomycetes</taxon>
        <taxon>Kitasatosporales</taxon>
        <taxon>Streptomycetaceae</taxon>
        <taxon>Embleya</taxon>
    </lineage>
</organism>
<evidence type="ECO:0000256" key="1">
    <source>
        <dbReference type="ARBA" id="ARBA00023015"/>
    </source>
</evidence>
<name>A0A1T3P1Z9_9ACTN</name>
<dbReference type="SUPFAM" id="SSF46785">
    <property type="entry name" value="Winged helix' DNA-binding domain"/>
    <property type="match status" value="1"/>
</dbReference>